<reference evidence="1" key="1">
    <citation type="submission" date="2018-01" db="EMBL/GenBank/DDBJ databases">
        <authorList>
            <person name="Yu X.-D."/>
        </authorList>
    </citation>
    <scope>NUCLEOTIDE SEQUENCE</scope>
    <source>
        <strain evidence="1">ZX-21</strain>
    </source>
</reference>
<protein>
    <submittedName>
        <fullName evidence="1">Uncharacterized protein</fullName>
    </submittedName>
</protein>
<accession>A0A2S4HGG5</accession>
<evidence type="ECO:0000313" key="1">
    <source>
        <dbReference type="EMBL" id="POP53084.1"/>
    </source>
</evidence>
<organism evidence="1 2">
    <name type="scientific">Zhongshania marina</name>
    <dbReference type="NCBI Taxonomy" id="2304603"/>
    <lineage>
        <taxon>Bacteria</taxon>
        <taxon>Pseudomonadati</taxon>
        <taxon>Pseudomonadota</taxon>
        <taxon>Gammaproteobacteria</taxon>
        <taxon>Cellvibrionales</taxon>
        <taxon>Spongiibacteraceae</taxon>
        <taxon>Zhongshania</taxon>
    </lineage>
</organism>
<dbReference type="EMBL" id="PQGG01000019">
    <property type="protein sequence ID" value="POP53084.1"/>
    <property type="molecule type" value="Genomic_DNA"/>
</dbReference>
<dbReference type="OrthoDB" id="5741573at2"/>
<dbReference type="RefSeq" id="WP_103684026.1">
    <property type="nucleotide sequence ID" value="NZ_PQGG01000019.1"/>
</dbReference>
<dbReference type="Proteomes" id="UP000237222">
    <property type="component" value="Unassembled WGS sequence"/>
</dbReference>
<name>A0A2S4HGG5_9GAMM</name>
<comment type="caution">
    <text evidence="1">The sequence shown here is derived from an EMBL/GenBank/DDBJ whole genome shotgun (WGS) entry which is preliminary data.</text>
</comment>
<dbReference type="AlphaFoldDB" id="A0A2S4HGG5"/>
<sequence length="104" mass="11270">MPRLLITGCGDSMRWYAGLVGQCVPYLADVGTEYKSREPSGFVNFVQYADAVVLADGEDPALACIAELAAQLEAEANDFERRARIHRYGAADLRRTLGNFGGVA</sequence>
<gene>
    <name evidence="1" type="ORF">C0068_08310</name>
</gene>
<proteinExistence type="predicted"/>
<evidence type="ECO:0000313" key="2">
    <source>
        <dbReference type="Proteomes" id="UP000237222"/>
    </source>
</evidence>